<sequence length="236" mass="23478">MGTSMSSSALKGGGFQVPGARGSGPEQRPAVTGARRRRLGWAWAGLGAVVVSAVGFTLVAQAAGEREQVLVLARDVPAGRVLKPGDLRVVEVAADAGVVPLADRGTVLGRQARVPLLAGSLLAPGQVGARADFPPKGFSQVALAVEPGGAPPDLARGERVAVLPGPDGAGAGAVSDEAEEKAVSAVAGTVTGVRAAESAGGPRVVTVLVETGAARRAAQLEHPRVVVLPAQGREAP</sequence>
<dbReference type="Pfam" id="PF08666">
    <property type="entry name" value="SAF"/>
    <property type="match status" value="1"/>
</dbReference>
<dbReference type="EMBL" id="BAAASJ010000120">
    <property type="protein sequence ID" value="GAA2661285.1"/>
    <property type="molecule type" value="Genomic_DNA"/>
</dbReference>
<keyword evidence="2" id="KW-0472">Membrane</keyword>
<accession>A0ABP6EB03</accession>
<dbReference type="CDD" id="cd11614">
    <property type="entry name" value="SAF_CpaB_FlgA_like"/>
    <property type="match status" value="1"/>
</dbReference>
<name>A0ABP6EB03_9ACTN</name>
<evidence type="ECO:0000256" key="1">
    <source>
        <dbReference type="SAM" id="MobiDB-lite"/>
    </source>
</evidence>
<gene>
    <name evidence="4" type="ORF">GCM10010307_79420</name>
</gene>
<reference evidence="5" key="1">
    <citation type="journal article" date="2019" name="Int. J. Syst. Evol. Microbiol.">
        <title>The Global Catalogue of Microorganisms (GCM) 10K type strain sequencing project: providing services to taxonomists for standard genome sequencing and annotation.</title>
        <authorList>
            <consortium name="The Broad Institute Genomics Platform"/>
            <consortium name="The Broad Institute Genome Sequencing Center for Infectious Disease"/>
            <person name="Wu L."/>
            <person name="Ma J."/>
        </authorList>
    </citation>
    <scope>NUCLEOTIDE SEQUENCE [LARGE SCALE GENOMIC DNA]</scope>
    <source>
        <strain evidence="5">JCM 4524</strain>
    </source>
</reference>
<evidence type="ECO:0000313" key="4">
    <source>
        <dbReference type="EMBL" id="GAA2661285.1"/>
    </source>
</evidence>
<protein>
    <recommendedName>
        <fullName evidence="3">SAF domain-containing protein</fullName>
    </recommendedName>
</protein>
<feature type="transmembrane region" description="Helical" evidence="2">
    <location>
        <begin position="41"/>
        <end position="60"/>
    </location>
</feature>
<dbReference type="InterPro" id="IPR013974">
    <property type="entry name" value="SAF"/>
</dbReference>
<proteinExistence type="predicted"/>
<evidence type="ECO:0000259" key="3">
    <source>
        <dbReference type="SMART" id="SM00858"/>
    </source>
</evidence>
<organism evidence="4 5">
    <name type="scientific">Streptomyces vastus</name>
    <dbReference type="NCBI Taxonomy" id="285451"/>
    <lineage>
        <taxon>Bacteria</taxon>
        <taxon>Bacillati</taxon>
        <taxon>Actinomycetota</taxon>
        <taxon>Actinomycetes</taxon>
        <taxon>Kitasatosporales</taxon>
        <taxon>Streptomycetaceae</taxon>
        <taxon>Streptomyces</taxon>
    </lineage>
</organism>
<dbReference type="SMART" id="SM00858">
    <property type="entry name" value="SAF"/>
    <property type="match status" value="1"/>
</dbReference>
<evidence type="ECO:0000313" key="5">
    <source>
        <dbReference type="Proteomes" id="UP001500151"/>
    </source>
</evidence>
<keyword evidence="2" id="KW-1133">Transmembrane helix</keyword>
<evidence type="ECO:0000256" key="2">
    <source>
        <dbReference type="SAM" id="Phobius"/>
    </source>
</evidence>
<feature type="region of interest" description="Disordered" evidence="1">
    <location>
        <begin position="1"/>
        <end position="32"/>
    </location>
</feature>
<dbReference type="Proteomes" id="UP001500151">
    <property type="component" value="Unassembled WGS sequence"/>
</dbReference>
<keyword evidence="5" id="KW-1185">Reference proteome</keyword>
<comment type="caution">
    <text evidence="4">The sequence shown here is derived from an EMBL/GenBank/DDBJ whole genome shotgun (WGS) entry which is preliminary data.</text>
</comment>
<keyword evidence="2" id="KW-0812">Transmembrane</keyword>
<feature type="domain" description="SAF" evidence="3">
    <location>
        <begin position="67"/>
        <end position="128"/>
    </location>
</feature>